<evidence type="ECO:0000259" key="5">
    <source>
        <dbReference type="PROSITE" id="PS50984"/>
    </source>
</evidence>
<dbReference type="PROSITE" id="PS50984">
    <property type="entry name" value="TRUD"/>
    <property type="match status" value="1"/>
</dbReference>
<evidence type="ECO:0000313" key="7">
    <source>
        <dbReference type="Proteomes" id="UP000053586"/>
    </source>
</evidence>
<dbReference type="EC" id="5.4.99.27" evidence="4"/>
<dbReference type="InterPro" id="IPR043165">
    <property type="entry name" value="TruD_insert_sf"/>
</dbReference>
<dbReference type="InterPro" id="IPR020119">
    <property type="entry name" value="PsdUridine_synth_TruD_CS"/>
</dbReference>
<dbReference type="PANTHER" id="PTHR47811">
    <property type="entry name" value="TRNA PSEUDOURIDINE SYNTHASE D"/>
    <property type="match status" value="1"/>
</dbReference>
<evidence type="ECO:0000256" key="2">
    <source>
        <dbReference type="ARBA" id="ARBA00022694"/>
    </source>
</evidence>
<dbReference type="NCBIfam" id="TIGR00094">
    <property type="entry name" value="tRNA_TruD_broad"/>
    <property type="match status" value="1"/>
</dbReference>
<evidence type="ECO:0000313" key="6">
    <source>
        <dbReference type="EMBL" id="GAB56735.1"/>
    </source>
</evidence>
<reference evidence="6 7" key="2">
    <citation type="journal article" date="2017" name="Antonie Van Leeuwenhoek">
        <title>Rhizobium rhizosphaerae sp. nov., a novel species isolated from rice rhizosphere.</title>
        <authorList>
            <person name="Zhao J.J."/>
            <person name="Zhang J."/>
            <person name="Zhang R.J."/>
            <person name="Zhang C.W."/>
            <person name="Yin H.Q."/>
            <person name="Zhang X.X."/>
        </authorList>
    </citation>
    <scope>NUCLEOTIDE SEQUENCE [LARGE SCALE GENOMIC DNA]</scope>
    <source>
        <strain evidence="6 7">ACAM 611</strain>
    </source>
</reference>
<dbReference type="GO" id="GO:0005829">
    <property type="term" value="C:cytosol"/>
    <property type="evidence" value="ECO:0007669"/>
    <property type="project" value="TreeGrafter"/>
</dbReference>
<accession>H5TEK8</accession>
<dbReference type="AlphaFoldDB" id="H5TEK8"/>
<feature type="active site" description="Nucleophile" evidence="4">
    <location>
        <position position="82"/>
    </location>
</feature>
<keyword evidence="3 4" id="KW-0413">Isomerase</keyword>
<evidence type="ECO:0000256" key="3">
    <source>
        <dbReference type="ARBA" id="ARBA00023235"/>
    </source>
</evidence>
<reference evidence="6 7" key="1">
    <citation type="journal article" date="2012" name="J. Bacteriol.">
        <title>Genome sequence of proteorhodopsin-containing sea ice bacterium Glaciecola punicea ACAM 611T.</title>
        <authorList>
            <person name="Qin Q.-L."/>
            <person name="Xie B.-B."/>
            <person name="Shu Y.-L."/>
            <person name="Rong J.-C."/>
            <person name="Zhao D.-L."/>
            <person name="Zhang X.-Y."/>
            <person name="Chen X.-L."/>
            <person name="Zhou B.-C."/>
            <person name="Zhanga Y.-Z."/>
        </authorList>
    </citation>
    <scope>NUCLEOTIDE SEQUENCE [LARGE SCALE GENOMIC DNA]</scope>
    <source>
        <strain evidence="6 7">ACAM 611</strain>
    </source>
</reference>
<comment type="similarity">
    <text evidence="1 4">Belongs to the pseudouridine synthase TruD family.</text>
</comment>
<dbReference type="PANTHER" id="PTHR47811:SF1">
    <property type="entry name" value="TRNA PSEUDOURIDINE SYNTHASE D"/>
    <property type="match status" value="1"/>
</dbReference>
<proteinExistence type="inferred from homology"/>
<comment type="catalytic activity">
    <reaction evidence="4">
        <text>uridine(13) in tRNA = pseudouridine(13) in tRNA</text>
        <dbReference type="Rhea" id="RHEA:42540"/>
        <dbReference type="Rhea" id="RHEA-COMP:10105"/>
        <dbReference type="Rhea" id="RHEA-COMP:10106"/>
        <dbReference type="ChEBI" id="CHEBI:65314"/>
        <dbReference type="ChEBI" id="CHEBI:65315"/>
        <dbReference type="EC" id="5.4.99.27"/>
    </reaction>
</comment>
<name>H5TEK8_9ALTE</name>
<dbReference type="RefSeq" id="WP_006007206.1">
    <property type="nucleotide sequence ID" value="NZ_BAET01000031.1"/>
</dbReference>
<dbReference type="GO" id="GO:0031119">
    <property type="term" value="P:tRNA pseudouridine synthesis"/>
    <property type="evidence" value="ECO:0007669"/>
    <property type="project" value="UniProtKB-UniRule"/>
</dbReference>
<dbReference type="InterPro" id="IPR011760">
    <property type="entry name" value="PsdUridine_synth_TruD_insert"/>
</dbReference>
<feature type="domain" description="TRUD" evidence="5">
    <location>
        <begin position="159"/>
        <end position="318"/>
    </location>
</feature>
<organism evidence="6 7">
    <name type="scientific">Glaciecola punicea ACAM 611</name>
    <dbReference type="NCBI Taxonomy" id="1121923"/>
    <lineage>
        <taxon>Bacteria</taxon>
        <taxon>Pseudomonadati</taxon>
        <taxon>Pseudomonadota</taxon>
        <taxon>Gammaproteobacteria</taxon>
        <taxon>Alteromonadales</taxon>
        <taxon>Alteromonadaceae</taxon>
        <taxon>Glaciecola</taxon>
    </lineage>
</organism>
<dbReference type="InterPro" id="IPR050170">
    <property type="entry name" value="TruD_pseudoU_synthase"/>
</dbReference>
<dbReference type="Proteomes" id="UP000053586">
    <property type="component" value="Unassembled WGS sequence"/>
</dbReference>
<dbReference type="eggNOG" id="COG0585">
    <property type="taxonomic scope" value="Bacteria"/>
</dbReference>
<comment type="caution">
    <text evidence="6">The sequence shown here is derived from an EMBL/GenBank/DDBJ whole genome shotgun (WGS) entry which is preliminary data.</text>
</comment>
<dbReference type="EMBL" id="BAET01000031">
    <property type="protein sequence ID" value="GAB56735.1"/>
    <property type="molecule type" value="Genomic_DNA"/>
</dbReference>
<evidence type="ECO:0000256" key="1">
    <source>
        <dbReference type="ARBA" id="ARBA00007953"/>
    </source>
</evidence>
<dbReference type="STRING" id="56804.BAE46_04490"/>
<dbReference type="Pfam" id="PF01142">
    <property type="entry name" value="TruD"/>
    <property type="match status" value="2"/>
</dbReference>
<gene>
    <name evidence="4 6" type="primary">truD</name>
    <name evidence="6" type="ORF">GPUN_2620</name>
</gene>
<sequence length="365" mass="40478">MLNLQVDPWTHLHGGALFNATIKTQLSDFKVFETLSFEPNSSGEHTLIHIEKTGLNTAFVAEALAKFGKLPLRNVSYAGRKDKYAITSQWFGIYHGGKAKTDWLTFEMPGVRIIETVQNERKLRTGAIKSNKFEIVMRDIDTLDQAALLSRIEAIKVRGVPNYYGNQRFGELIKSDGSVILGGNLQLAEKLVNGEEIRNRNKRSMAISALRSWLFNHFVSNRISQLAYQALLDGDALSLSGSNSFFIHAQNDEALLAATTDRLKRGDVLVTAPLWGEGELDSQGQARTFEQSAADEYSQVCDTLVRLQLSQQRRPVLLFVEDFSVQISDNSAVLSFSLPSGCFATSVLREIANVKVGSHAHVITS</sequence>
<keyword evidence="2 4" id="KW-0819">tRNA processing</keyword>
<dbReference type="InterPro" id="IPR001656">
    <property type="entry name" value="PsdUridine_synth_TruD"/>
</dbReference>
<dbReference type="HAMAP" id="MF_01082">
    <property type="entry name" value="TruD"/>
    <property type="match status" value="1"/>
</dbReference>
<dbReference type="GO" id="GO:0160150">
    <property type="term" value="F:tRNA pseudouridine(13) synthase activity"/>
    <property type="evidence" value="ECO:0007669"/>
    <property type="project" value="UniProtKB-EC"/>
</dbReference>
<protein>
    <recommendedName>
        <fullName evidence="4">tRNA pseudouridine synthase D</fullName>
        <ecNumber evidence="4">5.4.99.27</ecNumber>
    </recommendedName>
    <alternativeName>
        <fullName evidence="4">tRNA pseudouridine(13) synthase</fullName>
    </alternativeName>
    <alternativeName>
        <fullName evidence="4">tRNA pseudouridylate synthase D</fullName>
    </alternativeName>
    <alternativeName>
        <fullName evidence="4">tRNA-uridine isomerase D</fullName>
    </alternativeName>
</protein>
<dbReference type="SUPFAM" id="SSF55120">
    <property type="entry name" value="Pseudouridine synthase"/>
    <property type="match status" value="1"/>
</dbReference>
<comment type="function">
    <text evidence="4">Responsible for synthesis of pseudouridine from uracil-13 in transfer RNAs.</text>
</comment>
<keyword evidence="7" id="KW-1185">Reference proteome</keyword>
<dbReference type="GO" id="GO:0003723">
    <property type="term" value="F:RNA binding"/>
    <property type="evidence" value="ECO:0007669"/>
    <property type="project" value="InterPro"/>
</dbReference>
<dbReference type="InterPro" id="IPR020103">
    <property type="entry name" value="PsdUridine_synth_cat_dom_sf"/>
</dbReference>
<dbReference type="Gene3D" id="3.30.2340.10">
    <property type="entry name" value="TruD, insertion domain"/>
    <property type="match status" value="1"/>
</dbReference>
<dbReference type="PROSITE" id="PS01268">
    <property type="entry name" value="UPF0024"/>
    <property type="match status" value="1"/>
</dbReference>
<dbReference type="Gene3D" id="3.30.2350.20">
    <property type="entry name" value="TruD, catalytic domain"/>
    <property type="match status" value="1"/>
</dbReference>
<dbReference type="InterPro" id="IPR042214">
    <property type="entry name" value="TruD_catalytic"/>
</dbReference>
<evidence type="ECO:0000256" key="4">
    <source>
        <dbReference type="HAMAP-Rule" id="MF_01082"/>
    </source>
</evidence>